<dbReference type="Gene3D" id="3.30.70.1230">
    <property type="entry name" value="Nucleotide cyclase"/>
    <property type="match status" value="1"/>
</dbReference>
<keyword evidence="3" id="KW-0472">Membrane</keyword>
<dbReference type="Gene3D" id="3.10.20.30">
    <property type="match status" value="1"/>
</dbReference>
<feature type="domain" description="Guanylate cyclase" evidence="4">
    <location>
        <begin position="138"/>
        <end position="269"/>
    </location>
</feature>
<dbReference type="PROSITE" id="PS50125">
    <property type="entry name" value="GUANYLATE_CYCLASE_2"/>
    <property type="match status" value="1"/>
</dbReference>
<proteinExistence type="predicted"/>
<dbReference type="CDD" id="cd00207">
    <property type="entry name" value="fer2"/>
    <property type="match status" value="1"/>
</dbReference>
<comment type="caution">
    <text evidence="6">The sequence shown here is derived from an EMBL/GenBank/DDBJ whole genome shotgun (WGS) entry which is preliminary data.</text>
</comment>
<evidence type="ECO:0000259" key="4">
    <source>
        <dbReference type="PROSITE" id="PS50125"/>
    </source>
</evidence>
<evidence type="ECO:0000313" key="7">
    <source>
        <dbReference type="Proteomes" id="UP001168528"/>
    </source>
</evidence>
<comment type="subcellular location">
    <subcellularLocation>
        <location evidence="1">Cell membrane</location>
        <topology evidence="1">Multi-pass membrane protein</topology>
    </subcellularLocation>
</comment>
<dbReference type="CDD" id="cd07302">
    <property type="entry name" value="CHD"/>
    <property type="match status" value="1"/>
</dbReference>
<gene>
    <name evidence="6" type="ORF">Q0590_00985</name>
</gene>
<keyword evidence="7" id="KW-1185">Reference proteome</keyword>
<dbReference type="SMART" id="SM00044">
    <property type="entry name" value="CYCc"/>
    <property type="match status" value="1"/>
</dbReference>
<dbReference type="SUPFAM" id="SSF54292">
    <property type="entry name" value="2Fe-2S ferredoxin-like"/>
    <property type="match status" value="1"/>
</dbReference>
<dbReference type="InterPro" id="IPR029787">
    <property type="entry name" value="Nucleotide_cyclase"/>
</dbReference>
<dbReference type="Pfam" id="PF00111">
    <property type="entry name" value="Fer2"/>
    <property type="match status" value="1"/>
</dbReference>
<dbReference type="Pfam" id="PF00211">
    <property type="entry name" value="Guanylate_cyc"/>
    <property type="match status" value="1"/>
</dbReference>
<evidence type="ECO:0000256" key="3">
    <source>
        <dbReference type="ARBA" id="ARBA00023136"/>
    </source>
</evidence>
<evidence type="ECO:0000256" key="1">
    <source>
        <dbReference type="ARBA" id="ARBA00004651"/>
    </source>
</evidence>
<feature type="domain" description="2Fe-2S ferredoxin-type" evidence="5">
    <location>
        <begin position="20"/>
        <end position="119"/>
    </location>
</feature>
<dbReference type="RefSeq" id="WP_302035601.1">
    <property type="nucleotide sequence ID" value="NZ_JAUKPO010000001.1"/>
</dbReference>
<sequence>MPFFIVDFYLFIFFGMYMQAQVTCLPDNKIINVSEQESVLEATLAAGIPHMHVCGGKAQCSTCRIEIMAGLENIFPRNACEQVLAQKLHLPDTIRLACQTFVKGNVLMRRPIIDAIDRQIVQTQVLAENSIGEEKNLAILFSDIVAYTPFAEAVSPYDTIHVLNRYFRMMGEVIQQHHGQISDYVGDGIMALFGVNKSSAVVEDAVKAASEMFKVLPKLNEYLQQMFNRQFQIRIGIHYGKVVIGHVGIDAMSKLAAVGDAVNMASRIENKNKELGTSFLVSEDAYQQVRHFVQPEKEYTIEIKGKRGSYKVYEINPFSYLEKGNLPIAALINEASVEQ</sequence>
<dbReference type="Proteomes" id="UP001168528">
    <property type="component" value="Unassembled WGS sequence"/>
</dbReference>
<evidence type="ECO:0000256" key="2">
    <source>
        <dbReference type="ARBA" id="ARBA00022475"/>
    </source>
</evidence>
<dbReference type="PROSITE" id="PS51085">
    <property type="entry name" value="2FE2S_FER_2"/>
    <property type="match status" value="1"/>
</dbReference>
<dbReference type="InterPro" id="IPR001041">
    <property type="entry name" value="2Fe-2S_ferredoxin-type"/>
</dbReference>
<accession>A0ABT8QYQ1</accession>
<evidence type="ECO:0000259" key="5">
    <source>
        <dbReference type="PROSITE" id="PS51085"/>
    </source>
</evidence>
<protein>
    <submittedName>
        <fullName evidence="6">Adenylate/guanylate cyclase domain-containing protein</fullName>
    </submittedName>
</protein>
<evidence type="ECO:0000313" key="6">
    <source>
        <dbReference type="EMBL" id="MDO1444799.1"/>
    </source>
</evidence>
<dbReference type="EMBL" id="JAUKPO010000001">
    <property type="protein sequence ID" value="MDO1444799.1"/>
    <property type="molecule type" value="Genomic_DNA"/>
</dbReference>
<dbReference type="PANTHER" id="PTHR43081">
    <property type="entry name" value="ADENYLATE CYCLASE, TERMINAL-DIFFERENTIATION SPECIFIC-RELATED"/>
    <property type="match status" value="1"/>
</dbReference>
<dbReference type="InterPro" id="IPR012675">
    <property type="entry name" value="Beta-grasp_dom_sf"/>
</dbReference>
<keyword evidence="2" id="KW-1003">Cell membrane</keyword>
<dbReference type="InterPro" id="IPR001054">
    <property type="entry name" value="A/G_cyclase"/>
</dbReference>
<organism evidence="6 7">
    <name type="scientific">Rhodocytophaga aerolata</name>
    <dbReference type="NCBI Taxonomy" id="455078"/>
    <lineage>
        <taxon>Bacteria</taxon>
        <taxon>Pseudomonadati</taxon>
        <taxon>Bacteroidota</taxon>
        <taxon>Cytophagia</taxon>
        <taxon>Cytophagales</taxon>
        <taxon>Rhodocytophagaceae</taxon>
        <taxon>Rhodocytophaga</taxon>
    </lineage>
</organism>
<reference evidence="6" key="1">
    <citation type="submission" date="2023-07" db="EMBL/GenBank/DDBJ databases">
        <title>The genome sequence of Rhodocytophaga aerolata KACC 12507.</title>
        <authorList>
            <person name="Zhang X."/>
        </authorList>
    </citation>
    <scope>NUCLEOTIDE SEQUENCE</scope>
    <source>
        <strain evidence="6">KACC 12507</strain>
    </source>
</reference>
<dbReference type="InterPro" id="IPR050697">
    <property type="entry name" value="Adenylyl/Guanylyl_Cyclase_3/4"/>
</dbReference>
<name>A0ABT8QYQ1_9BACT</name>
<dbReference type="SUPFAM" id="SSF55073">
    <property type="entry name" value="Nucleotide cyclase"/>
    <property type="match status" value="1"/>
</dbReference>
<dbReference type="PANTHER" id="PTHR43081:SF17">
    <property type="entry name" value="BLL5647 PROTEIN"/>
    <property type="match status" value="1"/>
</dbReference>
<dbReference type="InterPro" id="IPR036010">
    <property type="entry name" value="2Fe-2S_ferredoxin-like_sf"/>
</dbReference>